<evidence type="ECO:0000313" key="3">
    <source>
        <dbReference type="Proteomes" id="UP000835052"/>
    </source>
</evidence>
<evidence type="ECO:0000256" key="1">
    <source>
        <dbReference type="SAM" id="MobiDB-lite"/>
    </source>
</evidence>
<accession>A0A8S1H6S4</accession>
<reference evidence="2" key="1">
    <citation type="submission" date="2020-10" db="EMBL/GenBank/DDBJ databases">
        <authorList>
            <person name="Kikuchi T."/>
        </authorList>
    </citation>
    <scope>NUCLEOTIDE SEQUENCE</scope>
    <source>
        <strain evidence="2">NKZ352</strain>
    </source>
</reference>
<dbReference type="EMBL" id="CAJGYM010000018">
    <property type="protein sequence ID" value="CAD6190962.1"/>
    <property type="molecule type" value="Genomic_DNA"/>
</dbReference>
<proteinExistence type="predicted"/>
<dbReference type="AlphaFoldDB" id="A0A8S1H6S4"/>
<evidence type="ECO:0000313" key="2">
    <source>
        <dbReference type="EMBL" id="CAD6190962.1"/>
    </source>
</evidence>
<protein>
    <submittedName>
        <fullName evidence="2">Uncharacterized protein</fullName>
    </submittedName>
</protein>
<gene>
    <name evidence="2" type="ORF">CAUJ_LOCUS6881</name>
</gene>
<name>A0A8S1H6S4_9PELO</name>
<feature type="compositionally biased region" description="Acidic residues" evidence="1">
    <location>
        <begin position="114"/>
        <end position="126"/>
    </location>
</feature>
<comment type="caution">
    <text evidence="2">The sequence shown here is derived from an EMBL/GenBank/DDBJ whole genome shotgun (WGS) entry which is preliminary data.</text>
</comment>
<feature type="region of interest" description="Disordered" evidence="1">
    <location>
        <begin position="97"/>
        <end position="132"/>
    </location>
</feature>
<organism evidence="2 3">
    <name type="scientific">Caenorhabditis auriculariae</name>
    <dbReference type="NCBI Taxonomy" id="2777116"/>
    <lineage>
        <taxon>Eukaryota</taxon>
        <taxon>Metazoa</taxon>
        <taxon>Ecdysozoa</taxon>
        <taxon>Nematoda</taxon>
        <taxon>Chromadorea</taxon>
        <taxon>Rhabditida</taxon>
        <taxon>Rhabditina</taxon>
        <taxon>Rhabditomorpha</taxon>
        <taxon>Rhabditoidea</taxon>
        <taxon>Rhabditidae</taxon>
        <taxon>Peloderinae</taxon>
        <taxon>Caenorhabditis</taxon>
    </lineage>
</organism>
<dbReference type="Proteomes" id="UP000835052">
    <property type="component" value="Unassembled WGS sequence"/>
</dbReference>
<sequence>MNGIEKLKPVVGVEECMWRTGQKEAIEATANSARRATAAINAAVPSSRHVPLHLPYFVFRYFVIAIDGQCDNESQGFSSLSVLRVINELHMGCQHSKRRDEAVRRKRGAVGGASDEDEEEEEEEEALGLGEN</sequence>
<keyword evidence="3" id="KW-1185">Reference proteome</keyword>